<accession>A0ABR2L8H6</accession>
<keyword evidence="2" id="KW-0732">Signal</keyword>
<proteinExistence type="predicted"/>
<reference evidence="3 4" key="1">
    <citation type="submission" date="2024-04" db="EMBL/GenBank/DDBJ databases">
        <title>Tritrichomonas musculus Genome.</title>
        <authorList>
            <person name="Alves-Ferreira E."/>
            <person name="Grigg M."/>
            <person name="Lorenzi H."/>
            <person name="Galac M."/>
        </authorList>
    </citation>
    <scope>NUCLEOTIDE SEQUENCE [LARGE SCALE GENOMIC DNA]</scope>
    <source>
        <strain evidence="3 4">EAF2021</strain>
    </source>
</reference>
<dbReference type="EMBL" id="JAPFFF010000001">
    <property type="protein sequence ID" value="KAK8899614.1"/>
    <property type="molecule type" value="Genomic_DNA"/>
</dbReference>
<dbReference type="Proteomes" id="UP001470230">
    <property type="component" value="Unassembled WGS sequence"/>
</dbReference>
<evidence type="ECO:0000313" key="3">
    <source>
        <dbReference type="EMBL" id="KAK8899614.1"/>
    </source>
</evidence>
<feature type="signal peptide" evidence="2">
    <location>
        <begin position="1"/>
        <end position="19"/>
    </location>
</feature>
<gene>
    <name evidence="3" type="ORF">M9Y10_001930</name>
</gene>
<organism evidence="3 4">
    <name type="scientific">Tritrichomonas musculus</name>
    <dbReference type="NCBI Taxonomy" id="1915356"/>
    <lineage>
        <taxon>Eukaryota</taxon>
        <taxon>Metamonada</taxon>
        <taxon>Parabasalia</taxon>
        <taxon>Tritrichomonadida</taxon>
        <taxon>Tritrichomonadidae</taxon>
        <taxon>Tritrichomonas</taxon>
    </lineage>
</organism>
<keyword evidence="1" id="KW-1133">Transmembrane helix</keyword>
<dbReference type="SUPFAM" id="SSF51126">
    <property type="entry name" value="Pectin lyase-like"/>
    <property type="match status" value="1"/>
</dbReference>
<keyword evidence="1" id="KW-0812">Transmembrane</keyword>
<feature type="chain" id="PRO_5045363515" description="Right handed beta helix domain-containing protein" evidence="2">
    <location>
        <begin position="20"/>
        <end position="412"/>
    </location>
</feature>
<dbReference type="InterPro" id="IPR011050">
    <property type="entry name" value="Pectin_lyase_fold/virulence"/>
</dbReference>
<sequence length="412" mass="46521">MNLTINALSLCLLTSPALTFLHQNLNLKNLHIFYSFDHFIYGNNMKIQKSLIMQSTFNHFLSAPVSIFQNSEYFTDDKTIISNEFITGSLQYSQCCDYEFISNTFSNCISRGDHSHGGAIFINCNNQASKIQVNVKITNNCFLSCESDQGGSFYIDCESATIQENTFKMCEAIYFSILYLGVSKEATLSQSHFVFSKKEESSRGNAISVVSKSDINEKNLNISSNKLNSGHAIFHASSPLVGNTVRYNYLSFFNNTSKNVLSISSAHISIIENSNFVKNQGFDSLIDLKIQIRCQSCAFISDNSKLLTTKYTIFASCVFDDEEDQIRFTLHSLSNCKFNTEKTFDVKINPEQTCMTVKPNSQGSNKNTKIFLSSFLPVFFCLIVAGVIFVILYGIKHNWFRRKTDTVPLMYV</sequence>
<keyword evidence="1" id="KW-0472">Membrane</keyword>
<name>A0ABR2L8H6_9EUKA</name>
<evidence type="ECO:0000256" key="2">
    <source>
        <dbReference type="SAM" id="SignalP"/>
    </source>
</evidence>
<protein>
    <recommendedName>
        <fullName evidence="5">Right handed beta helix domain-containing protein</fullName>
    </recommendedName>
</protein>
<evidence type="ECO:0000313" key="4">
    <source>
        <dbReference type="Proteomes" id="UP001470230"/>
    </source>
</evidence>
<comment type="caution">
    <text evidence="3">The sequence shown here is derived from an EMBL/GenBank/DDBJ whole genome shotgun (WGS) entry which is preliminary data.</text>
</comment>
<evidence type="ECO:0008006" key="5">
    <source>
        <dbReference type="Google" id="ProtNLM"/>
    </source>
</evidence>
<evidence type="ECO:0000256" key="1">
    <source>
        <dbReference type="SAM" id="Phobius"/>
    </source>
</evidence>
<keyword evidence="4" id="KW-1185">Reference proteome</keyword>
<feature type="transmembrane region" description="Helical" evidence="1">
    <location>
        <begin position="370"/>
        <end position="395"/>
    </location>
</feature>